<dbReference type="InterPro" id="IPR006001">
    <property type="entry name" value="Therm_gnt_kin"/>
</dbReference>
<dbReference type="EMBL" id="WNKY01000002">
    <property type="protein sequence ID" value="MTV36860.1"/>
    <property type="molecule type" value="Genomic_DNA"/>
</dbReference>
<dbReference type="GO" id="GO:0019521">
    <property type="term" value="P:D-gluconate metabolic process"/>
    <property type="evidence" value="ECO:0007669"/>
    <property type="project" value="UniProtKB-KW"/>
</dbReference>
<comment type="catalytic activity">
    <reaction evidence="9 10">
        <text>D-gluconate + ATP = 6-phospho-D-gluconate + ADP + H(+)</text>
        <dbReference type="Rhea" id="RHEA:19433"/>
        <dbReference type="ChEBI" id="CHEBI:15378"/>
        <dbReference type="ChEBI" id="CHEBI:18391"/>
        <dbReference type="ChEBI" id="CHEBI:30616"/>
        <dbReference type="ChEBI" id="CHEBI:58759"/>
        <dbReference type="ChEBI" id="CHEBI:456216"/>
        <dbReference type="EC" id="2.7.1.12"/>
    </reaction>
</comment>
<evidence type="ECO:0000256" key="3">
    <source>
        <dbReference type="ARBA" id="ARBA00012054"/>
    </source>
</evidence>
<keyword evidence="5 10" id="KW-0547">Nucleotide-binding</keyword>
<dbReference type="NCBIfam" id="TIGR01313">
    <property type="entry name" value="therm_gnt_kin"/>
    <property type="match status" value="1"/>
</dbReference>
<dbReference type="Proteomes" id="UP000475582">
    <property type="component" value="Unassembled WGS sequence"/>
</dbReference>
<evidence type="ECO:0000256" key="8">
    <source>
        <dbReference type="ARBA" id="ARBA00023064"/>
    </source>
</evidence>
<evidence type="ECO:0000256" key="9">
    <source>
        <dbReference type="ARBA" id="ARBA00048090"/>
    </source>
</evidence>
<dbReference type="OrthoDB" id="9795716at2"/>
<gene>
    <name evidence="11" type="ORF">GM676_04565</name>
</gene>
<keyword evidence="7 10" id="KW-0067">ATP-binding</keyword>
<keyword evidence="6 10" id="KW-0418">Kinase</keyword>
<dbReference type="FunFam" id="3.40.50.300:FF:000522">
    <property type="entry name" value="Gluconokinase"/>
    <property type="match status" value="1"/>
</dbReference>
<dbReference type="SUPFAM" id="SSF52540">
    <property type="entry name" value="P-loop containing nucleoside triphosphate hydrolases"/>
    <property type="match status" value="1"/>
</dbReference>
<evidence type="ECO:0000256" key="7">
    <source>
        <dbReference type="ARBA" id="ARBA00022840"/>
    </source>
</evidence>
<evidence type="ECO:0000256" key="1">
    <source>
        <dbReference type="ARBA" id="ARBA00004761"/>
    </source>
</evidence>
<dbReference type="Gene3D" id="3.40.50.300">
    <property type="entry name" value="P-loop containing nucleotide triphosphate hydrolases"/>
    <property type="match status" value="1"/>
</dbReference>
<dbReference type="EC" id="2.7.1.12" evidence="3 10"/>
<name>A0A6L6PCW1_9BURK</name>
<keyword evidence="4 10" id="KW-0808">Transferase</keyword>
<dbReference type="PANTHER" id="PTHR43442">
    <property type="entry name" value="GLUCONOKINASE-RELATED"/>
    <property type="match status" value="1"/>
</dbReference>
<evidence type="ECO:0000256" key="10">
    <source>
        <dbReference type="RuleBase" id="RU363066"/>
    </source>
</evidence>
<dbReference type="PANTHER" id="PTHR43442:SF3">
    <property type="entry name" value="GLUCONOKINASE-RELATED"/>
    <property type="match status" value="1"/>
</dbReference>
<dbReference type="GO" id="GO:0046316">
    <property type="term" value="F:gluconokinase activity"/>
    <property type="evidence" value="ECO:0007669"/>
    <property type="project" value="UniProtKB-EC"/>
</dbReference>
<organism evidence="11 12">
    <name type="scientific">Duganella radicis</name>
    <dbReference type="NCBI Taxonomy" id="551988"/>
    <lineage>
        <taxon>Bacteria</taxon>
        <taxon>Pseudomonadati</taxon>
        <taxon>Pseudomonadota</taxon>
        <taxon>Betaproteobacteria</taxon>
        <taxon>Burkholderiales</taxon>
        <taxon>Oxalobacteraceae</taxon>
        <taxon>Telluria group</taxon>
        <taxon>Duganella</taxon>
    </lineage>
</organism>
<evidence type="ECO:0000256" key="6">
    <source>
        <dbReference type="ARBA" id="ARBA00022777"/>
    </source>
</evidence>
<comment type="caution">
    <text evidence="11">The sequence shown here is derived from an EMBL/GenBank/DDBJ whole genome shotgun (WGS) entry which is preliminary data.</text>
</comment>
<protein>
    <recommendedName>
        <fullName evidence="3 10">Gluconokinase</fullName>
        <ecNumber evidence="3 10">2.7.1.12</ecNumber>
    </recommendedName>
</protein>
<comment type="pathway">
    <text evidence="1">Carbohydrate acid metabolism.</text>
</comment>
<evidence type="ECO:0000256" key="4">
    <source>
        <dbReference type="ARBA" id="ARBA00022679"/>
    </source>
</evidence>
<evidence type="ECO:0000256" key="5">
    <source>
        <dbReference type="ARBA" id="ARBA00022741"/>
    </source>
</evidence>
<sequence>MGVSGCGKSTVGQALATANGVPFVEGDQYHPPANVAKMSAGVPLNDDDRADWLLALQAQIGAARLRGEGLVISCSSLKRRYRDLLREGDPALRFAHLNGPKELIEARMRARVGHYMPTSLLDSQFRDLEPLQADEAGITLDIETPPTELVTQIRGNS</sequence>
<accession>A0A6L6PCW1</accession>
<proteinExistence type="inferred from homology"/>
<reference evidence="11 12" key="1">
    <citation type="submission" date="2019-11" db="EMBL/GenBank/DDBJ databases">
        <title>Type strains purchased from KCTC, JCM and DSMZ.</title>
        <authorList>
            <person name="Lu H."/>
        </authorList>
    </citation>
    <scope>NUCLEOTIDE SEQUENCE [LARGE SCALE GENOMIC DNA]</scope>
    <source>
        <strain evidence="11 12">KCTC 22382</strain>
    </source>
</reference>
<dbReference type="CDD" id="cd02021">
    <property type="entry name" value="GntK"/>
    <property type="match status" value="1"/>
</dbReference>
<dbReference type="InterPro" id="IPR027417">
    <property type="entry name" value="P-loop_NTPase"/>
</dbReference>
<keyword evidence="8" id="KW-0311">Gluconate utilization</keyword>
<evidence type="ECO:0000256" key="2">
    <source>
        <dbReference type="ARBA" id="ARBA00008420"/>
    </source>
</evidence>
<dbReference type="Pfam" id="PF01202">
    <property type="entry name" value="SKI"/>
    <property type="match status" value="1"/>
</dbReference>
<comment type="similarity">
    <text evidence="2 10">Belongs to the gluconokinase GntK/GntV family.</text>
</comment>
<evidence type="ECO:0000313" key="12">
    <source>
        <dbReference type="Proteomes" id="UP000475582"/>
    </source>
</evidence>
<dbReference type="AlphaFoldDB" id="A0A6L6PCW1"/>
<dbReference type="GO" id="GO:0005737">
    <property type="term" value="C:cytoplasm"/>
    <property type="evidence" value="ECO:0007669"/>
    <property type="project" value="TreeGrafter"/>
</dbReference>
<dbReference type="InterPro" id="IPR031322">
    <property type="entry name" value="Shikimate/glucono_kinase"/>
</dbReference>
<keyword evidence="12" id="KW-1185">Reference proteome</keyword>
<evidence type="ECO:0000313" key="11">
    <source>
        <dbReference type="EMBL" id="MTV36860.1"/>
    </source>
</evidence>
<dbReference type="GO" id="GO:0005524">
    <property type="term" value="F:ATP binding"/>
    <property type="evidence" value="ECO:0007669"/>
    <property type="project" value="UniProtKB-KW"/>
</dbReference>